<organism evidence="1 2">
    <name type="scientific">Pluteus cervinus</name>
    <dbReference type="NCBI Taxonomy" id="181527"/>
    <lineage>
        <taxon>Eukaryota</taxon>
        <taxon>Fungi</taxon>
        <taxon>Dikarya</taxon>
        <taxon>Basidiomycota</taxon>
        <taxon>Agaricomycotina</taxon>
        <taxon>Agaricomycetes</taxon>
        <taxon>Agaricomycetidae</taxon>
        <taxon>Agaricales</taxon>
        <taxon>Pluteineae</taxon>
        <taxon>Pluteaceae</taxon>
        <taxon>Pluteus</taxon>
    </lineage>
</organism>
<dbReference type="EMBL" id="ML208287">
    <property type="protein sequence ID" value="TFK72261.1"/>
    <property type="molecule type" value="Genomic_DNA"/>
</dbReference>
<proteinExistence type="predicted"/>
<keyword evidence="2" id="KW-1185">Reference proteome</keyword>
<evidence type="ECO:0000313" key="1">
    <source>
        <dbReference type="EMBL" id="TFK72261.1"/>
    </source>
</evidence>
<reference evidence="1 2" key="1">
    <citation type="journal article" date="2019" name="Nat. Ecol. Evol.">
        <title>Megaphylogeny resolves global patterns of mushroom evolution.</title>
        <authorList>
            <person name="Varga T."/>
            <person name="Krizsan K."/>
            <person name="Foldi C."/>
            <person name="Dima B."/>
            <person name="Sanchez-Garcia M."/>
            <person name="Sanchez-Ramirez S."/>
            <person name="Szollosi G.J."/>
            <person name="Szarkandi J.G."/>
            <person name="Papp V."/>
            <person name="Albert L."/>
            <person name="Andreopoulos W."/>
            <person name="Angelini C."/>
            <person name="Antonin V."/>
            <person name="Barry K.W."/>
            <person name="Bougher N.L."/>
            <person name="Buchanan P."/>
            <person name="Buyck B."/>
            <person name="Bense V."/>
            <person name="Catcheside P."/>
            <person name="Chovatia M."/>
            <person name="Cooper J."/>
            <person name="Damon W."/>
            <person name="Desjardin D."/>
            <person name="Finy P."/>
            <person name="Geml J."/>
            <person name="Haridas S."/>
            <person name="Hughes K."/>
            <person name="Justo A."/>
            <person name="Karasinski D."/>
            <person name="Kautmanova I."/>
            <person name="Kiss B."/>
            <person name="Kocsube S."/>
            <person name="Kotiranta H."/>
            <person name="LaButti K.M."/>
            <person name="Lechner B.E."/>
            <person name="Liimatainen K."/>
            <person name="Lipzen A."/>
            <person name="Lukacs Z."/>
            <person name="Mihaltcheva S."/>
            <person name="Morgado L.N."/>
            <person name="Niskanen T."/>
            <person name="Noordeloos M.E."/>
            <person name="Ohm R.A."/>
            <person name="Ortiz-Santana B."/>
            <person name="Ovrebo C."/>
            <person name="Racz N."/>
            <person name="Riley R."/>
            <person name="Savchenko A."/>
            <person name="Shiryaev A."/>
            <person name="Soop K."/>
            <person name="Spirin V."/>
            <person name="Szebenyi C."/>
            <person name="Tomsovsky M."/>
            <person name="Tulloss R.E."/>
            <person name="Uehling J."/>
            <person name="Grigoriev I.V."/>
            <person name="Vagvolgyi C."/>
            <person name="Papp T."/>
            <person name="Martin F.M."/>
            <person name="Miettinen O."/>
            <person name="Hibbett D.S."/>
            <person name="Nagy L.G."/>
        </authorList>
    </citation>
    <scope>NUCLEOTIDE SEQUENCE [LARGE SCALE GENOMIC DNA]</scope>
    <source>
        <strain evidence="1 2">NL-1719</strain>
    </source>
</reference>
<accession>A0ACD3B3A0</accession>
<name>A0ACD3B3A0_9AGAR</name>
<dbReference type="Proteomes" id="UP000308600">
    <property type="component" value="Unassembled WGS sequence"/>
</dbReference>
<evidence type="ECO:0000313" key="2">
    <source>
        <dbReference type="Proteomes" id="UP000308600"/>
    </source>
</evidence>
<sequence>MSPTSVTVQGSALSTQHSRTVDISQCPTEDPLVNLAGGWNVAGACTGLTVIFSIIATLYHCRHYDDPTQQRHLLRIIYLPMIYAVLSFFSFQYSREYIYYSSISIGEQTTSFLIVFLIVLIDTISTAASIIRMVYEERGVLHESEGFNEHFAFVYIEFAVCISMSVELLVLLFFWAMHDRKGAHGLTKLLGFELIVALNFYQTFIVAALKGRVIHSTCIADHVYSLIVCPEMLVISMVLTWLSRPEQGEPAPTRIGRPLLDSINFPLDIWGIMLAILRYCFGPSESAMPTFEIVTPDHWVVVDLPDESTAKIQSPIIRLD</sequence>
<protein>
    <submittedName>
        <fullName evidence="1">Uncharacterized protein</fullName>
    </submittedName>
</protein>
<gene>
    <name evidence="1" type="ORF">BDN72DRAFT_836438</name>
</gene>